<name>A0A6M2BP51_9GAMM</name>
<evidence type="ECO:0000313" key="4">
    <source>
        <dbReference type="Proteomes" id="UP000472676"/>
    </source>
</evidence>
<accession>A0A6M2BP51</accession>
<dbReference type="Gene3D" id="3.40.50.1220">
    <property type="entry name" value="TPP-binding domain"/>
    <property type="match status" value="1"/>
</dbReference>
<feature type="transmembrane region" description="Helical" evidence="2">
    <location>
        <begin position="21"/>
        <end position="42"/>
    </location>
</feature>
<keyword evidence="2" id="KW-0812">Transmembrane</keyword>
<evidence type="ECO:0000313" key="3">
    <source>
        <dbReference type="EMBL" id="NGY04005.1"/>
    </source>
</evidence>
<reference evidence="3 4" key="1">
    <citation type="journal article" date="2014" name="Int. J. Syst. Evol. Microbiol.">
        <title>Solimonas terrae sp. nov., isolated from soil.</title>
        <authorList>
            <person name="Kim S.J."/>
            <person name="Moon J.Y."/>
            <person name="Weon H.Y."/>
            <person name="Ahn J.H."/>
            <person name="Chen W.M."/>
            <person name="Kwon S.W."/>
        </authorList>
    </citation>
    <scope>NUCLEOTIDE SEQUENCE [LARGE SCALE GENOMIC DNA]</scope>
    <source>
        <strain evidence="3 4">KIS83-12</strain>
    </source>
</reference>
<dbReference type="InterPro" id="IPR029035">
    <property type="entry name" value="DHS-like_NAD/FAD-binding_dom"/>
</dbReference>
<proteinExistence type="predicted"/>
<keyword evidence="2" id="KW-1133">Transmembrane helix</keyword>
<dbReference type="Proteomes" id="UP000472676">
    <property type="component" value="Unassembled WGS sequence"/>
</dbReference>
<dbReference type="EMBL" id="JAAMOW010000002">
    <property type="protein sequence ID" value="NGY04005.1"/>
    <property type="molecule type" value="Genomic_DNA"/>
</dbReference>
<protein>
    <submittedName>
        <fullName evidence="3">SIR2 family protein</fullName>
    </submittedName>
</protein>
<dbReference type="Pfam" id="PF13289">
    <property type="entry name" value="SIR2_2"/>
    <property type="match status" value="1"/>
</dbReference>
<evidence type="ECO:0000256" key="2">
    <source>
        <dbReference type="SAM" id="Phobius"/>
    </source>
</evidence>
<dbReference type="AlphaFoldDB" id="A0A6M2BP51"/>
<dbReference type="RefSeq" id="WP_166252416.1">
    <property type="nucleotide sequence ID" value="NZ_JAAMOW010000002.1"/>
</dbReference>
<sequence length="618" mass="68534">MIRTLKGPEFARQFGLRPQMLAWFLGAGASASAGIPTGYAMITDFRKRLFCQLSGIRTREVDANDPLWLERIDLLLRTRSSLPESDHPTAYAATFEAVYPSPEDRRAYIDDAIRKGTPSFSHRVLASLLAIKQTPCVFTTNFDHLVEDATTVTNQLLEAAKRAPLTVAAIDNVARAELCISESRWPLLAKLHGDYQSVELKNTNDELKSQDARMQKVLTAACSRFGLVIVGYSGRDDSVMAALSGALAQPSAYPGGLFWVTRSANTLLPAVATLLSAADRAGVSVTIVESQTFDELAADIADVIELPQELTHHVFQARPEPVVRDVVLPLQERRQFPVLQCSALPILAMPSAARKIEVDSPVTTARAREILREAQVWGIVASNGREIAAYGVDADLLRAFSGLGARLAGTVELQPDKDSWARGLIYDALARALTRRRPLFARLRRKGHSLLVQSGSEGDSQEVIDRRYLQLEALRNAYPDALVGTIPDLDYPFNEGVQIRLDRVGDRWWCAFEPMTHVQFPSRESTERNSEDKPDEIAPSTIYQGDPAIDWRRERWARRYNRVWAKIISAWAKTLAGEGSPPLHAVGLKEGTGMDAVFKLSPVTAWSRPSHEHGYFLR</sequence>
<keyword evidence="2" id="KW-0472">Membrane</keyword>
<dbReference type="SUPFAM" id="SSF52467">
    <property type="entry name" value="DHS-like NAD/FAD-binding domain"/>
    <property type="match status" value="1"/>
</dbReference>
<gene>
    <name evidence="3" type="ORF">G7Y85_04455</name>
</gene>
<organism evidence="3 4">
    <name type="scientific">Solimonas terrae</name>
    <dbReference type="NCBI Taxonomy" id="1396819"/>
    <lineage>
        <taxon>Bacteria</taxon>
        <taxon>Pseudomonadati</taxon>
        <taxon>Pseudomonadota</taxon>
        <taxon>Gammaproteobacteria</taxon>
        <taxon>Nevskiales</taxon>
        <taxon>Nevskiaceae</taxon>
        <taxon>Solimonas</taxon>
    </lineage>
</organism>
<feature type="compositionally biased region" description="Basic and acidic residues" evidence="1">
    <location>
        <begin position="524"/>
        <end position="536"/>
    </location>
</feature>
<evidence type="ECO:0000256" key="1">
    <source>
        <dbReference type="SAM" id="MobiDB-lite"/>
    </source>
</evidence>
<keyword evidence="4" id="KW-1185">Reference proteome</keyword>
<comment type="caution">
    <text evidence="3">The sequence shown here is derived from an EMBL/GenBank/DDBJ whole genome shotgun (WGS) entry which is preliminary data.</text>
</comment>
<feature type="region of interest" description="Disordered" evidence="1">
    <location>
        <begin position="521"/>
        <end position="540"/>
    </location>
</feature>